<dbReference type="PANTHER" id="PTHR30055">
    <property type="entry name" value="HTH-TYPE TRANSCRIPTIONAL REGULATOR RUTR"/>
    <property type="match status" value="1"/>
</dbReference>
<keyword evidence="4" id="KW-0804">Transcription</keyword>
<evidence type="ECO:0000256" key="1">
    <source>
        <dbReference type="ARBA" id="ARBA00022491"/>
    </source>
</evidence>
<dbReference type="PRINTS" id="PR00455">
    <property type="entry name" value="HTHTETR"/>
</dbReference>
<dbReference type="AlphaFoldDB" id="A0A3D9JVJ0"/>
<dbReference type="Pfam" id="PF00440">
    <property type="entry name" value="TetR_N"/>
    <property type="match status" value="1"/>
</dbReference>
<keyword evidence="1" id="KW-0678">Repressor</keyword>
<keyword evidence="8" id="KW-1185">Reference proteome</keyword>
<evidence type="ECO:0000256" key="3">
    <source>
        <dbReference type="ARBA" id="ARBA00023125"/>
    </source>
</evidence>
<evidence type="ECO:0000256" key="5">
    <source>
        <dbReference type="PROSITE-ProRule" id="PRU00335"/>
    </source>
</evidence>
<dbReference type="GO" id="GO:0000976">
    <property type="term" value="F:transcription cis-regulatory region binding"/>
    <property type="evidence" value="ECO:0007669"/>
    <property type="project" value="TreeGrafter"/>
</dbReference>
<evidence type="ECO:0000313" key="8">
    <source>
        <dbReference type="Proteomes" id="UP000256977"/>
    </source>
</evidence>
<evidence type="ECO:0000259" key="6">
    <source>
        <dbReference type="PROSITE" id="PS50977"/>
    </source>
</evidence>
<keyword evidence="2" id="KW-0805">Transcription regulation</keyword>
<gene>
    <name evidence="7" type="ORF">DFP98_109168</name>
</gene>
<dbReference type="SUPFAM" id="SSF48498">
    <property type="entry name" value="Tetracyclin repressor-like, C-terminal domain"/>
    <property type="match status" value="1"/>
</dbReference>
<feature type="domain" description="HTH tetR-type" evidence="6">
    <location>
        <begin position="65"/>
        <end position="125"/>
    </location>
</feature>
<sequence>MRSSERILEAVNRLSSRLPKDKITFADLARETGLHWTTIQRFFGSKEALKAFLARNHDEDEPLKADTRTKIMESARRVFARHGFNGASLDLVAHDAGMTKGAVYWHFASKNDLFLALCESSLNRLLSGLPKQAQEVVSSVNPIESFRRILEAEFKACEEDKGERPALFFEFVSGAREPRIRDKLADAFTTLLQGTTAMLEEMQRSRKIAVNANPQGLAIALHSLINGVVLMWLIAPNQVSFEQVSAEISRMLWQGIGADNART</sequence>
<keyword evidence="3 5" id="KW-0238">DNA-binding</keyword>
<dbReference type="SUPFAM" id="SSF46689">
    <property type="entry name" value="Homeodomain-like"/>
    <property type="match status" value="2"/>
</dbReference>
<dbReference type="InterPro" id="IPR039538">
    <property type="entry name" value="BetI_C"/>
</dbReference>
<accession>A0A3D9JVJ0</accession>
<dbReference type="Proteomes" id="UP000256977">
    <property type="component" value="Unassembled WGS sequence"/>
</dbReference>
<protein>
    <submittedName>
        <fullName evidence="7">TetR family transcriptional regulator</fullName>
    </submittedName>
</protein>
<comment type="caution">
    <text evidence="7">The sequence shown here is derived from an EMBL/GenBank/DDBJ whole genome shotgun (WGS) entry which is preliminary data.</text>
</comment>
<dbReference type="Pfam" id="PF13977">
    <property type="entry name" value="TetR_C_6"/>
    <property type="match status" value="1"/>
</dbReference>
<dbReference type="GO" id="GO:0003700">
    <property type="term" value="F:DNA-binding transcription factor activity"/>
    <property type="evidence" value="ECO:0007669"/>
    <property type="project" value="TreeGrafter"/>
</dbReference>
<dbReference type="PROSITE" id="PS50977">
    <property type="entry name" value="HTH_TETR_2"/>
    <property type="match status" value="1"/>
</dbReference>
<dbReference type="InterPro" id="IPR050109">
    <property type="entry name" value="HTH-type_TetR-like_transc_reg"/>
</dbReference>
<proteinExistence type="predicted"/>
<dbReference type="EMBL" id="QRDZ01000009">
    <property type="protein sequence ID" value="RED77557.1"/>
    <property type="molecule type" value="Genomic_DNA"/>
</dbReference>
<reference evidence="7 8" key="1">
    <citation type="submission" date="2018-07" db="EMBL/GenBank/DDBJ databases">
        <title>Genomic Encyclopedia of Type Strains, Phase III (KMG-III): the genomes of soil and plant-associated and newly described type strains.</title>
        <authorList>
            <person name="Whitman W."/>
        </authorList>
    </citation>
    <scope>NUCLEOTIDE SEQUENCE [LARGE SCALE GENOMIC DNA]</scope>
    <source>
        <strain evidence="7 8">CECT 7287</strain>
    </source>
</reference>
<dbReference type="PANTHER" id="PTHR30055:SF234">
    <property type="entry name" value="HTH-TYPE TRANSCRIPTIONAL REGULATOR BETI"/>
    <property type="match status" value="1"/>
</dbReference>
<dbReference type="OrthoDB" id="9814200at2"/>
<dbReference type="RefSeq" id="WP_116061165.1">
    <property type="nucleotide sequence ID" value="NZ_QRDZ01000009.1"/>
</dbReference>
<evidence type="ECO:0000256" key="4">
    <source>
        <dbReference type="ARBA" id="ARBA00023163"/>
    </source>
</evidence>
<evidence type="ECO:0000313" key="7">
    <source>
        <dbReference type="EMBL" id="RED77557.1"/>
    </source>
</evidence>
<evidence type="ECO:0000256" key="2">
    <source>
        <dbReference type="ARBA" id="ARBA00023015"/>
    </source>
</evidence>
<feature type="DNA-binding region" description="H-T-H motif" evidence="5">
    <location>
        <begin position="88"/>
        <end position="107"/>
    </location>
</feature>
<dbReference type="Gene3D" id="1.10.357.10">
    <property type="entry name" value="Tetracycline Repressor, domain 2"/>
    <property type="match status" value="2"/>
</dbReference>
<organism evidence="7 8">
    <name type="scientific">Cohnella phaseoli</name>
    <dbReference type="NCBI Taxonomy" id="456490"/>
    <lineage>
        <taxon>Bacteria</taxon>
        <taxon>Bacillati</taxon>
        <taxon>Bacillota</taxon>
        <taxon>Bacilli</taxon>
        <taxon>Bacillales</taxon>
        <taxon>Paenibacillaceae</taxon>
        <taxon>Cohnella</taxon>
    </lineage>
</organism>
<dbReference type="Gene3D" id="1.10.10.60">
    <property type="entry name" value="Homeodomain-like"/>
    <property type="match status" value="1"/>
</dbReference>
<dbReference type="InterPro" id="IPR009057">
    <property type="entry name" value="Homeodomain-like_sf"/>
</dbReference>
<dbReference type="InterPro" id="IPR001647">
    <property type="entry name" value="HTH_TetR"/>
</dbReference>
<name>A0A3D9JVJ0_9BACL</name>
<dbReference type="InterPro" id="IPR036271">
    <property type="entry name" value="Tet_transcr_reg_TetR-rel_C_sf"/>
</dbReference>